<evidence type="ECO:0000256" key="1">
    <source>
        <dbReference type="ARBA" id="ARBA00022475"/>
    </source>
</evidence>
<dbReference type="Pfam" id="PF10647">
    <property type="entry name" value="Gmad1"/>
    <property type="match status" value="1"/>
</dbReference>
<sequence>MGADPRRNGQAGIRRASALLGCSGVLLAGCASMPDSGDVHAVKASQRADSQVRVYAVPPRKDATPDEIVTGFLEAMTSDDTNFDTARSYLTPEASEKWQPEESTTVLASAPDPGVPVPGRRDNPGMSYPLLGRHIATVDAQHAYQPVTPSEYRRTIHLSQKAGPDGKQWRIDSLPAGLLLGASDFERNYRSVNKYYFASGRDVVVADPVYIRQRQDPVTRMDPVTQAVKALLEGPTSWLKPVVESRFPTGTEMKLKDGATSLSFDDRNGLKVPLDDKASNVGRTQCMKMAAQIMFTIKDLSAARLEQVELLRSNGSQLCVMSAGQAEGYAPDHSSGRPDNQYFVDSKRRLALLAAGATEAGEPQNVAGPFGDGRLALDAVGVARDEHKAAVVAGDFSRLYVASIVSDSRLPDPVITSAGKGPDNGLTAPSWDGRGDLWVADRDPDGPALKRLPNGSDAPEEVRIVPGLDGARIQAVRVSADGARIALLLTEGGSTTLKIGRVERHGDSDDPVVTVTELRPAAPQMETVTAVSWAGPSRLVVVGKEAGGVQQVRYIQTDGSTVPKGILPGLNQVKSVAASDDESQPLVAYSQEDGIVRLPAGANWQTLVKEGTAPVYPG</sequence>
<dbReference type="OMA" id="VNKYYFA"/>
<feature type="region of interest" description="Disordered" evidence="7">
    <location>
        <begin position="415"/>
        <end position="436"/>
    </location>
</feature>
<dbReference type="Proteomes" id="UP000060513">
    <property type="component" value="Chromosome"/>
</dbReference>
<dbReference type="PROSITE" id="PS51257">
    <property type="entry name" value="PROKAR_LIPOPROTEIN"/>
    <property type="match status" value="1"/>
</dbReference>
<dbReference type="EMBL" id="CP011340">
    <property type="protein sequence ID" value="ALC22851.1"/>
    <property type="molecule type" value="Genomic_DNA"/>
</dbReference>
<evidence type="ECO:0000256" key="4">
    <source>
        <dbReference type="ARBA" id="ARBA00023139"/>
    </source>
</evidence>
<dbReference type="InterPro" id="IPR023959">
    <property type="entry name" value="LpqB"/>
</dbReference>
<dbReference type="GeneID" id="97234405"/>
<feature type="domain" description="GerMN" evidence="8">
    <location>
        <begin position="224"/>
        <end position="322"/>
    </location>
</feature>
<feature type="region of interest" description="Disordered" evidence="7">
    <location>
        <begin position="93"/>
        <end position="121"/>
    </location>
</feature>
<dbReference type="Pfam" id="PF25976">
    <property type="entry name" value="LpqB_N"/>
    <property type="match status" value="1"/>
</dbReference>
<protein>
    <recommendedName>
        <fullName evidence="6">Lipoprotein LpqB</fullName>
    </recommendedName>
</protein>
<evidence type="ECO:0000256" key="6">
    <source>
        <dbReference type="HAMAP-Rule" id="MF_01373"/>
    </source>
</evidence>
<accession>A0A0M4DE55</accession>
<dbReference type="HAMAP" id="MF_01373">
    <property type="entry name" value="LpqB_lipoprot"/>
    <property type="match status" value="1"/>
</dbReference>
<evidence type="ECO:0000313" key="10">
    <source>
        <dbReference type="Proteomes" id="UP000060513"/>
    </source>
</evidence>
<gene>
    <name evidence="6" type="primary">lpqB</name>
    <name evidence="9" type="ORF">SPRI_4545</name>
</gene>
<dbReference type="PATRIC" id="fig|38300.4.peg.4768"/>
<dbReference type="STRING" id="38300.SPRI_4545"/>
<reference evidence="9 10" key="1">
    <citation type="submission" date="2015-08" db="EMBL/GenBank/DDBJ databases">
        <title>Genome sequence of the pristinamycin over-producing bacterium Streptomyces pristinaespiralis HCCB10218.</title>
        <authorList>
            <person name="Tian J."/>
            <person name="Yang J."/>
            <person name="Li L."/>
            <person name="Ruan L."/>
            <person name="Wei W."/>
            <person name="Zheng G."/>
            <person name="Wei Z."/>
            <person name="Yang S."/>
            <person name="Ge M."/>
            <person name="Jiang W."/>
            <person name="Lu Y."/>
        </authorList>
    </citation>
    <scope>NUCLEOTIDE SEQUENCE [LARGE SCALE GENOMIC DNA]</scope>
    <source>
        <strain evidence="9 10">HCCB 10218</strain>
    </source>
</reference>
<dbReference type="RefSeq" id="WP_005316845.1">
    <property type="nucleotide sequence ID" value="NZ_CP011340.1"/>
</dbReference>
<evidence type="ECO:0000313" key="9">
    <source>
        <dbReference type="EMBL" id="ALC22851.1"/>
    </source>
</evidence>
<evidence type="ECO:0000256" key="5">
    <source>
        <dbReference type="ARBA" id="ARBA00023288"/>
    </source>
</evidence>
<comment type="subcellular location">
    <subcellularLocation>
        <location evidence="6">Cell membrane</location>
        <topology evidence="6">Lipid-anchor</topology>
    </subcellularLocation>
</comment>
<comment type="similarity">
    <text evidence="6">Belongs to the LpqB lipoprotein family.</text>
</comment>
<dbReference type="AlphaFoldDB" id="A0A0M4DE55"/>
<dbReference type="SMART" id="SM00909">
    <property type="entry name" value="Germane"/>
    <property type="match status" value="1"/>
</dbReference>
<dbReference type="KEGG" id="spri:SPRI_4545"/>
<name>A0A0M4DE55_STRPR</name>
<dbReference type="SUPFAM" id="SSF82171">
    <property type="entry name" value="DPP6 N-terminal domain-like"/>
    <property type="match status" value="1"/>
</dbReference>
<keyword evidence="2 6" id="KW-0732">Signal</keyword>
<dbReference type="InterPro" id="IPR018910">
    <property type="entry name" value="LpqB_C"/>
</dbReference>
<proteinExistence type="inferred from homology"/>
<dbReference type="InterPro" id="IPR059026">
    <property type="entry name" value="LpqB_N"/>
</dbReference>
<organism evidence="9">
    <name type="scientific">Streptomyces pristinaespiralis</name>
    <dbReference type="NCBI Taxonomy" id="38300"/>
    <lineage>
        <taxon>Bacteria</taxon>
        <taxon>Bacillati</taxon>
        <taxon>Actinomycetota</taxon>
        <taxon>Actinomycetes</taxon>
        <taxon>Kitasatosporales</taxon>
        <taxon>Streptomycetaceae</taxon>
        <taxon>Streptomyces</taxon>
    </lineage>
</organism>
<dbReference type="InterPro" id="IPR019606">
    <property type="entry name" value="GerMN"/>
</dbReference>
<evidence type="ECO:0000256" key="2">
    <source>
        <dbReference type="ARBA" id="ARBA00022729"/>
    </source>
</evidence>
<evidence type="ECO:0000256" key="7">
    <source>
        <dbReference type="SAM" id="MobiDB-lite"/>
    </source>
</evidence>
<dbReference type="GO" id="GO:0005886">
    <property type="term" value="C:plasma membrane"/>
    <property type="evidence" value="ECO:0007669"/>
    <property type="project" value="UniProtKB-SubCell"/>
</dbReference>
<keyword evidence="3 6" id="KW-0472">Membrane</keyword>
<keyword evidence="5 6" id="KW-0449">Lipoprotein</keyword>
<dbReference type="Pfam" id="PF10646">
    <property type="entry name" value="Germane"/>
    <property type="match status" value="1"/>
</dbReference>
<keyword evidence="1 6" id="KW-1003">Cell membrane</keyword>
<evidence type="ECO:0000259" key="8">
    <source>
        <dbReference type="SMART" id="SM00909"/>
    </source>
</evidence>
<keyword evidence="4 6" id="KW-0564">Palmitate</keyword>
<evidence type="ECO:0000256" key="3">
    <source>
        <dbReference type="ARBA" id="ARBA00023136"/>
    </source>
</evidence>